<evidence type="ECO:0000313" key="3">
    <source>
        <dbReference type="Proteomes" id="UP000005018"/>
    </source>
</evidence>
<dbReference type="AlphaFoldDB" id="H8WX25"/>
<evidence type="ECO:0000256" key="1">
    <source>
        <dbReference type="SAM" id="MobiDB-lite"/>
    </source>
</evidence>
<feature type="region of interest" description="Disordered" evidence="1">
    <location>
        <begin position="231"/>
        <end position="334"/>
    </location>
</feature>
<gene>
    <name evidence="2" type="ORF">CORT_0A07790</name>
</gene>
<feature type="region of interest" description="Disordered" evidence="1">
    <location>
        <begin position="368"/>
        <end position="434"/>
    </location>
</feature>
<feature type="region of interest" description="Disordered" evidence="1">
    <location>
        <begin position="166"/>
        <end position="215"/>
    </location>
</feature>
<feature type="compositionally biased region" description="Polar residues" evidence="1">
    <location>
        <begin position="239"/>
        <end position="261"/>
    </location>
</feature>
<dbReference type="Proteomes" id="UP000005018">
    <property type="component" value="Chromosome 1"/>
</dbReference>
<sequence length="434" mass="48925">MFNILSLIFTTINALIPGLYTIKALDQQIEFQPSSYQFLLNYWLYYILLNLIASTLFNDWGLVHLGANLIKCWLFYSGENNIVLVNHVLLRKFCQRIRQGEVMISHVLSRVVPQFGDLNYQVHNFGVKYAQPVEEDVSIDGEAIMEQAWNLLRICQSVLVAATTSASIEGTSPKSTPEGTPPKKLRKLRNVKSFTSLNSRQNSHSDLKNIKQERQTPSGYLNKFFALNLQRPPSPGFDQIQQKNRNSSSPAAPTLSNPTSNGDGGRGNGHVAKVKRRSKSGSEYDLGVPYLGVRQSQMQNTRDDERQYQYQEQQNPNFLQPREPRENGHMKQRSRGQFATNYNSHQHQQGQMQPQFVIENRQASYTTQAGSNGNYAASRDRNTGVRGNDGYRVSSRGMRHMQDELGPNGGSGQLRGPGKFDELPAVPTPSMVIK</sequence>
<proteinExistence type="predicted"/>
<name>H8WX25_CANO9</name>
<protein>
    <submittedName>
        <fullName evidence="2">Uncharacterized protein</fullName>
    </submittedName>
</protein>
<dbReference type="RefSeq" id="XP_003866604.1">
    <property type="nucleotide sequence ID" value="XM_003866556.1"/>
</dbReference>
<organism evidence="2 3">
    <name type="scientific">Candida orthopsilosis (strain 90-125)</name>
    <name type="common">Yeast</name>
    <dbReference type="NCBI Taxonomy" id="1136231"/>
    <lineage>
        <taxon>Eukaryota</taxon>
        <taxon>Fungi</taxon>
        <taxon>Dikarya</taxon>
        <taxon>Ascomycota</taxon>
        <taxon>Saccharomycotina</taxon>
        <taxon>Pichiomycetes</taxon>
        <taxon>Debaryomycetaceae</taxon>
        <taxon>Candida/Lodderomyces clade</taxon>
        <taxon>Candida</taxon>
    </lineage>
</organism>
<evidence type="ECO:0000313" key="2">
    <source>
        <dbReference type="EMBL" id="CCG21165.1"/>
    </source>
</evidence>
<dbReference type="OrthoDB" id="4023438at2759"/>
<dbReference type="GeneID" id="14537997"/>
<feature type="compositionally biased region" description="Polar residues" evidence="1">
    <location>
        <begin position="166"/>
        <end position="178"/>
    </location>
</feature>
<keyword evidence="3" id="KW-1185">Reference proteome</keyword>
<dbReference type="HOGENOM" id="CLU_542981_0_0_1"/>
<reference evidence="2 3" key="1">
    <citation type="journal article" date="2012" name="PLoS ONE">
        <title>Sequence and analysis of the genome of the pathogenic yeast Candida orthopsilosis.</title>
        <authorList>
            <person name="Riccombeni A."/>
            <person name="Vidanes G."/>
            <person name="Proux-Wera E."/>
            <person name="Wolfe K.H."/>
            <person name="Butler G."/>
        </authorList>
    </citation>
    <scope>NUCLEOTIDE SEQUENCE [LARGE SCALE GENOMIC DNA]</scope>
    <source>
        <strain evidence="2 3">Co 90-125</strain>
    </source>
</reference>
<accession>H8WX25</accession>
<feature type="compositionally biased region" description="Polar residues" evidence="1">
    <location>
        <begin position="192"/>
        <end position="202"/>
    </location>
</feature>
<dbReference type="KEGG" id="cot:CORT_0A07790"/>
<feature type="compositionally biased region" description="Basic and acidic residues" evidence="1">
    <location>
        <begin position="203"/>
        <end position="214"/>
    </location>
</feature>
<dbReference type="EMBL" id="HE681719">
    <property type="protein sequence ID" value="CCG21165.1"/>
    <property type="molecule type" value="Genomic_DNA"/>
</dbReference>